<sequence>MDRLDARRDAAVAIVRHVTEVVQANWLAKSLVPLWRVYMAPRWHWVFVHVTGTVENPAEKYWAKDKLTTNDVYRDRLLAKEIAMLVSLTEALGMSGPQRHSLFETFLHLDWMRRSAITVQDLFLYCGLRRSRFADCVLSLPAPQDGFRKFANRFEIVQLTTALFNICTLPAAKLVEWVLAQAKEDVVVQSLLLDSDKTPPLRLEIAQLLLFVVGTLNPNETYLKSALEALYLTTPVDPTLDFAASHGMTTIAHFLERFPVLIYPIFWIQRTLRRRILGTKFWARLQEDRARWGTTQVFYRPEELMDQINACKIPDEEKPKDDEKEMTPRQLAKVLPVASAQDNGKATPSLLEKSQTDAPWGCAANISAAKDDAYSFAQDIQAYPNEVAAWQVTADNLLAAVHIKQKQLDCALEGMAVPDEYIRVTKSLANGTVTPTEATDIRKSIVKQYGYQFADFIVGFSHIKDVMKHVPKHTKQKGKGKKSNLPLNWEKLYDPKEKRHFYYNALTGESDWEPPRSLRE</sequence>
<evidence type="ECO:0000313" key="3">
    <source>
        <dbReference type="EMBL" id="VFT79021.1"/>
    </source>
</evidence>
<dbReference type="CDD" id="cd00201">
    <property type="entry name" value="WW"/>
    <property type="match status" value="1"/>
</dbReference>
<organism evidence="3 4">
    <name type="scientific">Aphanomyces stellatus</name>
    <dbReference type="NCBI Taxonomy" id="120398"/>
    <lineage>
        <taxon>Eukaryota</taxon>
        <taxon>Sar</taxon>
        <taxon>Stramenopiles</taxon>
        <taxon>Oomycota</taxon>
        <taxon>Saprolegniomycetes</taxon>
        <taxon>Saprolegniales</taxon>
        <taxon>Verrucalvaceae</taxon>
        <taxon>Aphanomyces</taxon>
    </lineage>
</organism>
<dbReference type="Gene3D" id="2.20.70.10">
    <property type="match status" value="1"/>
</dbReference>
<dbReference type="AlphaFoldDB" id="A0A485K6M1"/>
<feature type="domain" description="WW" evidence="1">
    <location>
        <begin position="483"/>
        <end position="517"/>
    </location>
</feature>
<dbReference type="InterPro" id="IPR036020">
    <property type="entry name" value="WW_dom_sf"/>
</dbReference>
<dbReference type="EMBL" id="VJMH01000167">
    <property type="protein sequence ID" value="KAF0718243.1"/>
    <property type="molecule type" value="Genomic_DNA"/>
</dbReference>
<dbReference type="OrthoDB" id="77004at2759"/>
<dbReference type="EMBL" id="CAADRA010000167">
    <property type="protein sequence ID" value="VFT79021.1"/>
    <property type="molecule type" value="Genomic_DNA"/>
</dbReference>
<name>A0A485K6M1_9STRA</name>
<evidence type="ECO:0000313" key="2">
    <source>
        <dbReference type="EMBL" id="KAF0718243.1"/>
    </source>
</evidence>
<reference evidence="2" key="2">
    <citation type="submission" date="2019-06" db="EMBL/GenBank/DDBJ databases">
        <title>Genomics analysis of Aphanomyces spp. identifies a new class of oomycete effector associated with host adaptation.</title>
        <authorList>
            <person name="Gaulin E."/>
        </authorList>
    </citation>
    <scope>NUCLEOTIDE SEQUENCE</scope>
    <source>
        <strain evidence="2">CBS 578.67</strain>
    </source>
</reference>
<dbReference type="Pfam" id="PF00397">
    <property type="entry name" value="WW"/>
    <property type="match status" value="1"/>
</dbReference>
<dbReference type="InterPro" id="IPR001202">
    <property type="entry name" value="WW_dom"/>
</dbReference>
<keyword evidence="4" id="KW-1185">Reference proteome</keyword>
<dbReference type="PROSITE" id="PS50020">
    <property type="entry name" value="WW_DOMAIN_2"/>
    <property type="match status" value="1"/>
</dbReference>
<evidence type="ECO:0000313" key="4">
    <source>
        <dbReference type="Proteomes" id="UP000332933"/>
    </source>
</evidence>
<accession>A0A485K6M1</accession>
<proteinExistence type="predicted"/>
<reference evidence="3 4" key="1">
    <citation type="submission" date="2019-03" db="EMBL/GenBank/DDBJ databases">
        <authorList>
            <person name="Gaulin E."/>
            <person name="Dumas B."/>
        </authorList>
    </citation>
    <scope>NUCLEOTIDE SEQUENCE [LARGE SCALE GENOMIC DNA]</scope>
    <source>
        <strain evidence="3">CBS 568.67</strain>
    </source>
</reference>
<dbReference type="Proteomes" id="UP000332933">
    <property type="component" value="Unassembled WGS sequence"/>
</dbReference>
<dbReference type="SUPFAM" id="SSF51045">
    <property type="entry name" value="WW domain"/>
    <property type="match status" value="1"/>
</dbReference>
<protein>
    <submittedName>
        <fullName evidence="3">Aste57867_1812 protein</fullName>
    </submittedName>
</protein>
<evidence type="ECO:0000259" key="1">
    <source>
        <dbReference type="PROSITE" id="PS50020"/>
    </source>
</evidence>
<dbReference type="SMART" id="SM00456">
    <property type="entry name" value="WW"/>
    <property type="match status" value="1"/>
</dbReference>
<gene>
    <name evidence="3" type="primary">Aste57867_1812</name>
    <name evidence="2" type="ORF">As57867_001810</name>
    <name evidence="3" type="ORF">ASTE57867_1812</name>
</gene>